<reference evidence="1 2" key="1">
    <citation type="submission" date="2018-11" db="EMBL/GenBank/DDBJ databases">
        <authorList>
            <consortium name="Pathogen Informatics"/>
        </authorList>
    </citation>
    <scope>NUCLEOTIDE SEQUENCE [LARGE SCALE GENOMIC DNA]</scope>
</reference>
<evidence type="ECO:0000313" key="1">
    <source>
        <dbReference type="EMBL" id="VDN31710.1"/>
    </source>
</evidence>
<gene>
    <name evidence="1" type="ORF">CGOC_LOCUS11897</name>
</gene>
<dbReference type="Proteomes" id="UP000271889">
    <property type="component" value="Unassembled WGS sequence"/>
</dbReference>
<organism evidence="1 2">
    <name type="scientific">Cylicostephanus goldi</name>
    <name type="common">Nematode worm</name>
    <dbReference type="NCBI Taxonomy" id="71465"/>
    <lineage>
        <taxon>Eukaryota</taxon>
        <taxon>Metazoa</taxon>
        <taxon>Ecdysozoa</taxon>
        <taxon>Nematoda</taxon>
        <taxon>Chromadorea</taxon>
        <taxon>Rhabditida</taxon>
        <taxon>Rhabditina</taxon>
        <taxon>Rhabditomorpha</taxon>
        <taxon>Strongyloidea</taxon>
        <taxon>Strongylidae</taxon>
        <taxon>Cylicostephanus</taxon>
    </lineage>
</organism>
<keyword evidence="2" id="KW-1185">Reference proteome</keyword>
<proteinExistence type="predicted"/>
<evidence type="ECO:0000313" key="2">
    <source>
        <dbReference type="Proteomes" id="UP000271889"/>
    </source>
</evidence>
<accession>A0A3P7MXJ5</accession>
<protein>
    <submittedName>
        <fullName evidence="1">Uncharacterized protein</fullName>
    </submittedName>
</protein>
<dbReference type="AlphaFoldDB" id="A0A3P7MXJ5"/>
<dbReference type="EMBL" id="UYRV01119446">
    <property type="protein sequence ID" value="VDN31710.1"/>
    <property type="molecule type" value="Genomic_DNA"/>
</dbReference>
<name>A0A3P7MXJ5_CYLGO</name>
<sequence>MQVARRTKQQRSICGASSGFCDDLSGDHLRLR</sequence>